<dbReference type="PANTHER" id="PTHR11969">
    <property type="entry name" value="MAX DIMERIZATION, MAD"/>
    <property type="match status" value="1"/>
</dbReference>
<dbReference type="AlphaFoldDB" id="A0A915D4J9"/>
<evidence type="ECO:0000259" key="8">
    <source>
        <dbReference type="PROSITE" id="PS50888"/>
    </source>
</evidence>
<keyword evidence="3" id="KW-0238">DNA-binding</keyword>
<dbReference type="InterPro" id="IPR011598">
    <property type="entry name" value="bHLH_dom"/>
</dbReference>
<dbReference type="GO" id="GO:0000978">
    <property type="term" value="F:RNA polymerase II cis-regulatory region sequence-specific DNA binding"/>
    <property type="evidence" value="ECO:0007669"/>
    <property type="project" value="TreeGrafter"/>
</dbReference>
<dbReference type="PANTHER" id="PTHR11969:SF54">
    <property type="entry name" value="MAD-LIKE PROTEIN 1"/>
    <property type="match status" value="1"/>
</dbReference>
<comment type="subcellular location">
    <subcellularLocation>
        <location evidence="1">Nucleus</location>
    </subcellularLocation>
</comment>
<keyword evidence="4" id="KW-0804">Transcription</keyword>
<evidence type="ECO:0000313" key="9">
    <source>
        <dbReference type="Proteomes" id="UP000887574"/>
    </source>
</evidence>
<dbReference type="SMART" id="SM00353">
    <property type="entry name" value="HLH"/>
    <property type="match status" value="1"/>
</dbReference>
<name>A0A915D4J9_9BILA</name>
<evidence type="ECO:0000256" key="5">
    <source>
        <dbReference type="ARBA" id="ARBA00023242"/>
    </source>
</evidence>
<evidence type="ECO:0000256" key="2">
    <source>
        <dbReference type="ARBA" id="ARBA00023015"/>
    </source>
</evidence>
<dbReference type="GO" id="GO:0046983">
    <property type="term" value="F:protein dimerization activity"/>
    <property type="evidence" value="ECO:0007669"/>
    <property type="project" value="InterPro"/>
</dbReference>
<feature type="coiled-coil region" evidence="6">
    <location>
        <begin position="173"/>
        <end position="218"/>
    </location>
</feature>
<protein>
    <submittedName>
        <fullName evidence="10">BHLH domain-containing protein</fullName>
    </submittedName>
</protein>
<keyword evidence="9" id="KW-1185">Reference proteome</keyword>
<feature type="region of interest" description="Disordered" evidence="7">
    <location>
        <begin position="65"/>
        <end position="137"/>
    </location>
</feature>
<evidence type="ECO:0000256" key="1">
    <source>
        <dbReference type="ARBA" id="ARBA00004123"/>
    </source>
</evidence>
<evidence type="ECO:0000256" key="7">
    <source>
        <dbReference type="SAM" id="MobiDB-lite"/>
    </source>
</evidence>
<dbReference type="InterPro" id="IPR036638">
    <property type="entry name" value="HLH_DNA-bd_sf"/>
</dbReference>
<accession>A0A915D4J9</accession>
<evidence type="ECO:0000256" key="6">
    <source>
        <dbReference type="SAM" id="Coils"/>
    </source>
</evidence>
<keyword evidence="2" id="KW-0805">Transcription regulation</keyword>
<organism evidence="9 10">
    <name type="scientific">Ditylenchus dipsaci</name>
    <dbReference type="NCBI Taxonomy" id="166011"/>
    <lineage>
        <taxon>Eukaryota</taxon>
        <taxon>Metazoa</taxon>
        <taxon>Ecdysozoa</taxon>
        <taxon>Nematoda</taxon>
        <taxon>Chromadorea</taxon>
        <taxon>Rhabditida</taxon>
        <taxon>Tylenchina</taxon>
        <taxon>Tylenchomorpha</taxon>
        <taxon>Sphaerularioidea</taxon>
        <taxon>Anguinidae</taxon>
        <taxon>Anguininae</taxon>
        <taxon>Ditylenchus</taxon>
    </lineage>
</organism>
<keyword evidence="5" id="KW-0539">Nucleus</keyword>
<dbReference type="Pfam" id="PF00010">
    <property type="entry name" value="HLH"/>
    <property type="match status" value="1"/>
</dbReference>
<dbReference type="PROSITE" id="PS50888">
    <property type="entry name" value="BHLH"/>
    <property type="match status" value="1"/>
</dbReference>
<proteinExistence type="predicted"/>
<evidence type="ECO:0000313" key="10">
    <source>
        <dbReference type="WBParaSite" id="jg15504"/>
    </source>
</evidence>
<sequence length="313" mass="34361">MISPSTLSIDQLLRAAQLLEQQQTALQIGIMGSSKMQPMQFCKLGEDYQERLVASKMRSAILENPLGASSTGSSRRSSPISGMFSNCSSAESASPPNSPSTILMSSMPMQVASSSYNTSLPHSTASMSTRQSRAAHNELEKNRRANLRSYLDNLKTVLPSDVDSTRDTTLSLLTRARNHIRAIREHKEQLLQQRNAMLAEHLSLCRELEAENDNEVEQTQEQTVVLHQNAPVECNLPQQQSILSQSPCDITSVAKLCFTPPAAFLEQLNLGGNSAFNTPAMPQKKSVDLYMDGLLPAVPLLYPYTNQSFGLSC</sequence>
<evidence type="ECO:0000256" key="4">
    <source>
        <dbReference type="ARBA" id="ARBA00023163"/>
    </source>
</evidence>
<feature type="compositionally biased region" description="Polar residues" evidence="7">
    <location>
        <begin position="101"/>
        <end position="134"/>
    </location>
</feature>
<dbReference type="Gene3D" id="4.10.280.10">
    <property type="entry name" value="Helix-loop-helix DNA-binding domain"/>
    <property type="match status" value="1"/>
</dbReference>
<evidence type="ECO:0000256" key="3">
    <source>
        <dbReference type="ARBA" id="ARBA00023125"/>
    </source>
</evidence>
<dbReference type="Proteomes" id="UP000887574">
    <property type="component" value="Unplaced"/>
</dbReference>
<feature type="compositionally biased region" description="Low complexity" evidence="7">
    <location>
        <begin position="69"/>
        <end position="95"/>
    </location>
</feature>
<reference evidence="10" key="1">
    <citation type="submission" date="2022-11" db="UniProtKB">
        <authorList>
            <consortium name="WormBaseParasite"/>
        </authorList>
    </citation>
    <scope>IDENTIFICATION</scope>
</reference>
<dbReference type="WBParaSite" id="jg15504">
    <property type="protein sequence ID" value="jg15504"/>
    <property type="gene ID" value="jg15504"/>
</dbReference>
<feature type="domain" description="BHLH" evidence="8">
    <location>
        <begin position="131"/>
        <end position="183"/>
    </location>
</feature>
<keyword evidence="6" id="KW-0175">Coiled coil</keyword>
<dbReference type="GO" id="GO:0000981">
    <property type="term" value="F:DNA-binding transcription factor activity, RNA polymerase II-specific"/>
    <property type="evidence" value="ECO:0007669"/>
    <property type="project" value="TreeGrafter"/>
</dbReference>
<dbReference type="GO" id="GO:0005634">
    <property type="term" value="C:nucleus"/>
    <property type="evidence" value="ECO:0007669"/>
    <property type="project" value="UniProtKB-SubCell"/>
</dbReference>
<dbReference type="SUPFAM" id="SSF47459">
    <property type="entry name" value="HLH, helix-loop-helix DNA-binding domain"/>
    <property type="match status" value="1"/>
</dbReference>